<accession>A0AAV4KQL9</accession>
<dbReference type="Proteomes" id="UP000642014">
    <property type="component" value="Unassembled WGS sequence"/>
</dbReference>
<dbReference type="AlphaFoldDB" id="A0AAV4KQL9"/>
<keyword evidence="4" id="KW-1185">Reference proteome</keyword>
<name>A0AAV4KQL9_9ACTN</name>
<reference evidence="2 5" key="1">
    <citation type="journal article" date="2014" name="Int. J. Syst. Evol. Microbiol.">
        <title>Complete genome sequence of Corynebacterium casei LMG S-19264T (=DSM 44701T), isolated from a smear-ripened cheese.</title>
        <authorList>
            <consortium name="US DOE Joint Genome Institute (JGI-PGF)"/>
            <person name="Walter F."/>
            <person name="Albersmeier A."/>
            <person name="Kalinowski J."/>
            <person name="Ruckert C."/>
        </authorList>
    </citation>
    <scope>NUCLEOTIDE SEQUENCE [LARGE SCALE GENOMIC DNA]</scope>
    <source>
        <strain evidence="2 5">JCM 4205</strain>
    </source>
</reference>
<proteinExistence type="predicted"/>
<keyword evidence="1" id="KW-0812">Transmembrane</keyword>
<keyword evidence="1" id="KW-1133">Transmembrane helix</keyword>
<dbReference type="InterPro" id="IPR057702">
    <property type="entry name" value="DUF7942"/>
</dbReference>
<gene>
    <name evidence="3" type="ORF">CP977_00550</name>
    <name evidence="2" type="ORF">GCM10010497_59500</name>
</gene>
<feature type="transmembrane region" description="Helical" evidence="1">
    <location>
        <begin position="74"/>
        <end position="96"/>
    </location>
</feature>
<feature type="transmembrane region" description="Helical" evidence="1">
    <location>
        <begin position="44"/>
        <end position="62"/>
    </location>
</feature>
<dbReference type="RefSeq" id="WP_152369370.1">
    <property type="nucleotide sequence ID" value="NZ_BMSJ01000014.1"/>
</dbReference>
<dbReference type="EMBL" id="CP023693">
    <property type="protein sequence ID" value="QEV30877.1"/>
    <property type="molecule type" value="Genomic_DNA"/>
</dbReference>
<dbReference type="Proteomes" id="UP000326029">
    <property type="component" value="Chromosome"/>
</dbReference>
<reference evidence="2" key="3">
    <citation type="submission" date="2023-08" db="EMBL/GenBank/DDBJ databases">
        <authorList>
            <person name="Sun Q."/>
            <person name="Ohkuma M."/>
        </authorList>
    </citation>
    <scope>NUCLEOTIDE SEQUENCE</scope>
    <source>
        <strain evidence="2">JCM 4205</strain>
    </source>
</reference>
<keyword evidence="1" id="KW-0472">Membrane</keyword>
<dbReference type="Pfam" id="PF25637">
    <property type="entry name" value="DUF7942"/>
    <property type="match status" value="1"/>
</dbReference>
<reference evidence="3 4" key="2">
    <citation type="submission" date="2017-09" db="EMBL/GenBank/DDBJ databases">
        <authorList>
            <person name="Lee N."/>
            <person name="Cho B.-K."/>
        </authorList>
    </citation>
    <scope>NUCLEOTIDE SEQUENCE [LARGE SCALE GENOMIC DNA]</scope>
    <source>
        <strain evidence="3 4">ATCC 19740</strain>
    </source>
</reference>
<sequence length="111" mass="11573">MRDSRSRAFVRLTFANPASLVYLGLVVAAALPLMFASATGDTGFAAVWILLITAPTSMFLLLPDFTNGDSALATGYFLAALALSALLHAFLLGLVYRGLRGGTAPRGHASA</sequence>
<evidence type="ECO:0000313" key="5">
    <source>
        <dbReference type="Proteomes" id="UP000642014"/>
    </source>
</evidence>
<evidence type="ECO:0000313" key="3">
    <source>
        <dbReference type="EMBL" id="QEV30877.1"/>
    </source>
</evidence>
<dbReference type="EMBL" id="BMSJ01000014">
    <property type="protein sequence ID" value="GGR48196.1"/>
    <property type="molecule type" value="Genomic_DNA"/>
</dbReference>
<organism evidence="2 5">
    <name type="scientific">Streptomyces cinereoruber</name>
    <dbReference type="NCBI Taxonomy" id="67260"/>
    <lineage>
        <taxon>Bacteria</taxon>
        <taxon>Bacillati</taxon>
        <taxon>Actinomycetota</taxon>
        <taxon>Actinomycetes</taxon>
        <taxon>Kitasatosporales</taxon>
        <taxon>Streptomycetaceae</taxon>
        <taxon>Streptomyces</taxon>
    </lineage>
</organism>
<feature type="transmembrane region" description="Helical" evidence="1">
    <location>
        <begin position="20"/>
        <end position="38"/>
    </location>
</feature>
<protein>
    <submittedName>
        <fullName evidence="2">Uncharacterized protein</fullName>
    </submittedName>
</protein>
<dbReference type="GeneID" id="95452294"/>
<evidence type="ECO:0000313" key="4">
    <source>
        <dbReference type="Proteomes" id="UP000326029"/>
    </source>
</evidence>
<evidence type="ECO:0000256" key="1">
    <source>
        <dbReference type="SAM" id="Phobius"/>
    </source>
</evidence>
<dbReference type="NCBIfam" id="NF046119">
    <property type="entry name" value="memb_SCO4225"/>
    <property type="match status" value="1"/>
</dbReference>
<evidence type="ECO:0000313" key="2">
    <source>
        <dbReference type="EMBL" id="GGR48196.1"/>
    </source>
</evidence>